<dbReference type="RefSeq" id="WP_070230199.1">
    <property type="nucleotide sequence ID" value="NZ_BJYO01000002.1"/>
</dbReference>
<evidence type="ECO:0000313" key="1">
    <source>
        <dbReference type="EMBL" id="RDL12149.1"/>
    </source>
</evidence>
<dbReference type="EMBL" id="QRAS01000001">
    <property type="protein sequence ID" value="RDL12149.1"/>
    <property type="molecule type" value="Genomic_DNA"/>
</dbReference>
<evidence type="ECO:0000313" key="2">
    <source>
        <dbReference type="Proteomes" id="UP000254912"/>
    </source>
</evidence>
<keyword evidence="2" id="KW-1185">Reference proteome</keyword>
<dbReference type="Proteomes" id="UP000254912">
    <property type="component" value="Unassembled WGS sequence"/>
</dbReference>
<dbReference type="GeneID" id="94546148"/>
<proteinExistence type="predicted"/>
<name>A0A288QWS6_9LACO</name>
<accession>A0A288QWS6</accession>
<protein>
    <submittedName>
        <fullName evidence="1">Uncharacterized protein</fullName>
    </submittedName>
</protein>
<gene>
    <name evidence="1" type="ORF">DFP99_0581</name>
</gene>
<dbReference type="KEGG" id="wso:WSWS_00952"/>
<organism evidence="1 2">
    <name type="scientific">Weissella soli</name>
    <dbReference type="NCBI Taxonomy" id="155866"/>
    <lineage>
        <taxon>Bacteria</taxon>
        <taxon>Bacillati</taxon>
        <taxon>Bacillota</taxon>
        <taxon>Bacilli</taxon>
        <taxon>Lactobacillales</taxon>
        <taxon>Lactobacillaceae</taxon>
        <taxon>Weissella</taxon>
    </lineage>
</organism>
<reference evidence="1 2" key="1">
    <citation type="submission" date="2018-07" db="EMBL/GenBank/DDBJ databases">
        <title>Genomic Encyclopedia of Type Strains, Phase III (KMG-III): the genomes of soil and plant-associated and newly described type strains.</title>
        <authorList>
            <person name="Whitman W."/>
        </authorList>
    </citation>
    <scope>NUCLEOTIDE SEQUENCE [LARGE SCALE GENOMIC DNA]</scope>
    <source>
        <strain evidence="1 2">CECT 7031</strain>
    </source>
</reference>
<comment type="caution">
    <text evidence="1">The sequence shown here is derived from an EMBL/GenBank/DDBJ whole genome shotgun (WGS) entry which is preliminary data.</text>
</comment>
<sequence length="204" mass="23323">MIQDYFQQIVHEFQKTNIKFNGLTNQDLKRIMNDAEQAFKTDKDAAKIVIIAIKKAKANNWKTTLSIQQTVDEYISAGLLDSDDVIKYEQDKADKAKQPRLGPGQHVEATNFTLDDDEISTQANRVADLVFQKFKDTTYSEENLGLLDLQMSKEKTTYKGGNKADVMALARITVLEKLHWPSDLTRGNELLMYLKLNFTHHHST</sequence>
<dbReference type="AlphaFoldDB" id="A0A288QWS6"/>